<dbReference type="RefSeq" id="WP_168047540.1">
    <property type="nucleotide sequence ID" value="NZ_JAATJM010000002.1"/>
</dbReference>
<keyword evidence="3" id="KW-1185">Reference proteome</keyword>
<feature type="transmembrane region" description="Helical" evidence="1">
    <location>
        <begin position="38"/>
        <end position="56"/>
    </location>
</feature>
<dbReference type="EMBL" id="JAATJM010000002">
    <property type="protein sequence ID" value="NJC41799.1"/>
    <property type="molecule type" value="Genomic_DNA"/>
</dbReference>
<keyword evidence="1" id="KW-1133">Transmembrane helix</keyword>
<dbReference type="AlphaFoldDB" id="A0A7X5YNA4"/>
<organism evidence="2 3">
    <name type="scientific">Brevundimonas alba</name>
    <dbReference type="NCBI Taxonomy" id="74314"/>
    <lineage>
        <taxon>Bacteria</taxon>
        <taxon>Pseudomonadati</taxon>
        <taxon>Pseudomonadota</taxon>
        <taxon>Alphaproteobacteria</taxon>
        <taxon>Caulobacterales</taxon>
        <taxon>Caulobacteraceae</taxon>
        <taxon>Brevundimonas</taxon>
    </lineage>
</organism>
<evidence type="ECO:0000313" key="3">
    <source>
        <dbReference type="Proteomes" id="UP000587415"/>
    </source>
</evidence>
<accession>A0A7X5YNA4</accession>
<protein>
    <submittedName>
        <fullName evidence="2">Uncharacterized protein</fullName>
    </submittedName>
</protein>
<proteinExistence type="predicted"/>
<sequence>MIPAPDLYFLFAFPVVLILVIGFLVLGGRLEGEKRQRVERVIAAIIYPLIALFWLWKAYDYGAREQWALGVAMLGVGLIFVMNGIRSVHQGRLAPRKRAR</sequence>
<feature type="transmembrane region" description="Helical" evidence="1">
    <location>
        <begin position="6"/>
        <end position="26"/>
    </location>
</feature>
<feature type="transmembrane region" description="Helical" evidence="1">
    <location>
        <begin position="68"/>
        <end position="88"/>
    </location>
</feature>
<comment type="caution">
    <text evidence="2">The sequence shown here is derived from an EMBL/GenBank/DDBJ whole genome shotgun (WGS) entry which is preliminary data.</text>
</comment>
<reference evidence="2 3" key="1">
    <citation type="submission" date="2020-03" db="EMBL/GenBank/DDBJ databases">
        <title>Genomic Encyclopedia of Type Strains, Phase IV (KMG-IV): sequencing the most valuable type-strain genomes for metagenomic binning, comparative biology and taxonomic classification.</title>
        <authorList>
            <person name="Goeker M."/>
        </authorList>
    </citation>
    <scope>NUCLEOTIDE SEQUENCE [LARGE SCALE GENOMIC DNA]</scope>
    <source>
        <strain evidence="2 3">DSM 4736</strain>
    </source>
</reference>
<evidence type="ECO:0000256" key="1">
    <source>
        <dbReference type="SAM" id="Phobius"/>
    </source>
</evidence>
<keyword evidence="1" id="KW-0812">Transmembrane</keyword>
<evidence type="ECO:0000313" key="2">
    <source>
        <dbReference type="EMBL" id="NJC41799.1"/>
    </source>
</evidence>
<gene>
    <name evidence="2" type="ORF">GGQ87_002094</name>
</gene>
<name>A0A7X5YNA4_9CAUL</name>
<keyword evidence="1" id="KW-0472">Membrane</keyword>
<dbReference type="Proteomes" id="UP000587415">
    <property type="component" value="Unassembled WGS sequence"/>
</dbReference>